<comment type="caution">
    <text evidence="3">The sequence shown here is derived from an EMBL/GenBank/DDBJ whole genome shotgun (WGS) entry which is preliminary data.</text>
</comment>
<feature type="compositionally biased region" description="Basic residues" evidence="1">
    <location>
        <begin position="124"/>
        <end position="134"/>
    </location>
</feature>
<name>A0A1D1V486_RAMVA</name>
<dbReference type="EMBL" id="BDGG01000003">
    <property type="protein sequence ID" value="GAU94772.1"/>
    <property type="molecule type" value="Genomic_DNA"/>
</dbReference>
<dbReference type="OrthoDB" id="10065418at2759"/>
<keyword evidence="2" id="KW-0732">Signal</keyword>
<reference evidence="3 4" key="1">
    <citation type="journal article" date="2016" name="Nat. Commun.">
        <title>Extremotolerant tardigrade genome and improved radiotolerance of human cultured cells by tardigrade-unique protein.</title>
        <authorList>
            <person name="Hashimoto T."/>
            <person name="Horikawa D.D."/>
            <person name="Saito Y."/>
            <person name="Kuwahara H."/>
            <person name="Kozuka-Hata H."/>
            <person name="Shin-I T."/>
            <person name="Minakuchi Y."/>
            <person name="Ohishi K."/>
            <person name="Motoyama A."/>
            <person name="Aizu T."/>
            <person name="Enomoto A."/>
            <person name="Kondo K."/>
            <person name="Tanaka S."/>
            <person name="Hara Y."/>
            <person name="Koshikawa S."/>
            <person name="Sagara H."/>
            <person name="Miura T."/>
            <person name="Yokobori S."/>
            <person name="Miyagawa K."/>
            <person name="Suzuki Y."/>
            <person name="Kubo T."/>
            <person name="Oyama M."/>
            <person name="Kohara Y."/>
            <person name="Fujiyama A."/>
            <person name="Arakawa K."/>
            <person name="Katayama T."/>
            <person name="Toyoda A."/>
            <person name="Kunieda T."/>
        </authorList>
    </citation>
    <scope>NUCLEOTIDE SEQUENCE [LARGE SCALE GENOMIC DNA]</scope>
    <source>
        <strain evidence="3 4">YOKOZUNA-1</strain>
    </source>
</reference>
<proteinExistence type="predicted"/>
<organism evidence="3 4">
    <name type="scientific">Ramazzottius varieornatus</name>
    <name type="common">Water bear</name>
    <name type="synonym">Tardigrade</name>
    <dbReference type="NCBI Taxonomy" id="947166"/>
    <lineage>
        <taxon>Eukaryota</taxon>
        <taxon>Metazoa</taxon>
        <taxon>Ecdysozoa</taxon>
        <taxon>Tardigrada</taxon>
        <taxon>Eutardigrada</taxon>
        <taxon>Parachela</taxon>
        <taxon>Hypsibioidea</taxon>
        <taxon>Ramazzottiidae</taxon>
        <taxon>Ramazzottius</taxon>
    </lineage>
</organism>
<feature type="chain" id="PRO_5008898028" evidence="2">
    <location>
        <begin position="21"/>
        <end position="262"/>
    </location>
</feature>
<protein>
    <submittedName>
        <fullName evidence="3">Uncharacterized protein</fullName>
    </submittedName>
</protein>
<dbReference type="AlphaFoldDB" id="A0A1D1V486"/>
<feature type="region of interest" description="Disordered" evidence="1">
    <location>
        <begin position="215"/>
        <end position="234"/>
    </location>
</feature>
<accession>A0A1D1V486</accession>
<evidence type="ECO:0000313" key="3">
    <source>
        <dbReference type="EMBL" id="GAU94772.1"/>
    </source>
</evidence>
<evidence type="ECO:0000256" key="1">
    <source>
        <dbReference type="SAM" id="MobiDB-lite"/>
    </source>
</evidence>
<evidence type="ECO:0000313" key="4">
    <source>
        <dbReference type="Proteomes" id="UP000186922"/>
    </source>
</evidence>
<dbReference type="Proteomes" id="UP000186922">
    <property type="component" value="Unassembled WGS sequence"/>
</dbReference>
<feature type="region of interest" description="Disordered" evidence="1">
    <location>
        <begin position="121"/>
        <end position="142"/>
    </location>
</feature>
<feature type="compositionally biased region" description="Basic residues" evidence="1">
    <location>
        <begin position="220"/>
        <end position="233"/>
    </location>
</feature>
<sequence length="262" mass="28601">MNLQWPAVVVALWSCVGTMAQLRSSGPSAPAKACSLHQDATDLDCPCRFRELPCRVPGSVCTTGFVPGGAENELRCQCAGMYNREMDRYCVEKPMSDLDRPVVLPVEPLDGTHDLDLDFGLRAGPKKKKPKRPSAKNPPFRTVMVTSNPLSALPVTMRPFHKPNYQNGMGVGMESPALDTSFSQRIPKPASPVMPTLPPPPVLTAKNTGFVNFSGFHKGVTNKRPTKSPRRTTRALPRADGSMVVNGWYPDIWPAVGLNYSI</sequence>
<evidence type="ECO:0000256" key="2">
    <source>
        <dbReference type="SAM" id="SignalP"/>
    </source>
</evidence>
<feature type="signal peptide" evidence="2">
    <location>
        <begin position="1"/>
        <end position="20"/>
    </location>
</feature>
<gene>
    <name evidence="3" type="primary">RvY_06491-1</name>
    <name evidence="3" type="synonym">RvY_06491.1</name>
    <name evidence="3" type="ORF">RvY_06491</name>
</gene>
<keyword evidence="4" id="KW-1185">Reference proteome</keyword>